<organism evidence="1 2">
    <name type="scientific">Lachancea dasiensis</name>
    <dbReference type="NCBI Taxonomy" id="1072105"/>
    <lineage>
        <taxon>Eukaryota</taxon>
        <taxon>Fungi</taxon>
        <taxon>Dikarya</taxon>
        <taxon>Ascomycota</taxon>
        <taxon>Saccharomycotina</taxon>
        <taxon>Saccharomycetes</taxon>
        <taxon>Saccharomycetales</taxon>
        <taxon>Saccharomycetaceae</taxon>
        <taxon>Lachancea</taxon>
    </lineage>
</organism>
<dbReference type="GO" id="GO:0006406">
    <property type="term" value="P:mRNA export from nucleus"/>
    <property type="evidence" value="ECO:0007669"/>
    <property type="project" value="InterPro"/>
</dbReference>
<dbReference type="GO" id="GO:0000446">
    <property type="term" value="C:nucleoplasmic THO complex"/>
    <property type="evidence" value="ECO:0007669"/>
    <property type="project" value="InterPro"/>
</dbReference>
<evidence type="ECO:0000313" key="2">
    <source>
        <dbReference type="Proteomes" id="UP000190274"/>
    </source>
</evidence>
<proteinExistence type="predicted"/>
<evidence type="ECO:0000313" key="1">
    <source>
        <dbReference type="EMBL" id="SCU79441.1"/>
    </source>
</evidence>
<dbReference type="EMBL" id="LT598456">
    <property type="protein sequence ID" value="SCU79441.1"/>
    <property type="molecule type" value="Genomic_DNA"/>
</dbReference>
<dbReference type="GO" id="GO:0006368">
    <property type="term" value="P:transcription elongation by RNA polymerase II"/>
    <property type="evidence" value="ECO:0007669"/>
    <property type="project" value="InterPro"/>
</dbReference>
<dbReference type="AlphaFoldDB" id="A0A1G4IRN9"/>
<accession>A0A1G4IRN9</accession>
<dbReference type="Pfam" id="PF09432">
    <property type="entry name" value="THP2"/>
    <property type="match status" value="1"/>
</dbReference>
<dbReference type="Proteomes" id="UP000190274">
    <property type="component" value="Chromosome B"/>
</dbReference>
<sequence length="259" mass="29539">MSSHNVESMLNQLSMSLEVNYNHADQLFDYLETILMNSTEKSAQIAALQKMSGSFAQLTMSMADLRDDHTSVVESYNTKLKLAPLADVAKSRLTVTSNSDGQASEMLEYLNEVNDSHNLQLEHTNLIGRLSSNLCDAASAFSQVEKEDYFDLESWLQSYKSEDASVETREILKSRLVSWITSIKMEKARYLVENQHILRDMLKSLTSDVAQWRTNYESIESMLFGDAHNSIAKTLLDITNLRQELDRKSEDEDIEMERT</sequence>
<dbReference type="InterPro" id="IPR018557">
    <property type="entry name" value="THO_cplx_su_Thp2"/>
</dbReference>
<gene>
    <name evidence="1" type="ORF">LADA_0B00672G</name>
</gene>
<name>A0A1G4IRN9_9SACH</name>
<dbReference type="OrthoDB" id="4035012at2759"/>
<protein>
    <submittedName>
        <fullName evidence="1">LADA_0B00672g1_1</fullName>
    </submittedName>
</protein>
<keyword evidence="2" id="KW-1185">Reference proteome</keyword>
<reference evidence="2" key="1">
    <citation type="submission" date="2016-03" db="EMBL/GenBank/DDBJ databases">
        <authorList>
            <person name="Devillers H."/>
        </authorList>
    </citation>
    <scope>NUCLEOTIDE SEQUENCE [LARGE SCALE GENOMIC DNA]</scope>
</reference>
<dbReference type="STRING" id="1266660.A0A1G4IRN9"/>